<proteinExistence type="predicted"/>
<dbReference type="GO" id="GO:0031177">
    <property type="term" value="F:phosphopantetheine binding"/>
    <property type="evidence" value="ECO:0007669"/>
    <property type="project" value="InterPro"/>
</dbReference>
<feature type="domain" description="Carrier" evidence="3">
    <location>
        <begin position="4"/>
        <end position="81"/>
    </location>
</feature>
<keyword evidence="1" id="KW-0596">Phosphopantetheine</keyword>
<evidence type="ECO:0000256" key="1">
    <source>
        <dbReference type="ARBA" id="ARBA00022450"/>
    </source>
</evidence>
<keyword evidence="2" id="KW-0597">Phosphoprotein</keyword>
<dbReference type="GO" id="GO:0017000">
    <property type="term" value="P:antibiotic biosynthetic process"/>
    <property type="evidence" value="ECO:0007669"/>
    <property type="project" value="UniProtKB-ARBA"/>
</dbReference>
<accession>A0A2V4NPZ7</accession>
<dbReference type="Pfam" id="PF00550">
    <property type="entry name" value="PP-binding"/>
    <property type="match status" value="1"/>
</dbReference>
<dbReference type="AlphaFoldDB" id="A0A2V4NPZ7"/>
<dbReference type="InterPro" id="IPR020806">
    <property type="entry name" value="PKS_PP-bd"/>
</dbReference>
<dbReference type="SUPFAM" id="SSF47336">
    <property type="entry name" value="ACP-like"/>
    <property type="match status" value="1"/>
</dbReference>
<evidence type="ECO:0000256" key="2">
    <source>
        <dbReference type="ARBA" id="ARBA00022553"/>
    </source>
</evidence>
<dbReference type="InterPro" id="IPR036736">
    <property type="entry name" value="ACP-like_sf"/>
</dbReference>
<reference evidence="4 5" key="1">
    <citation type="submission" date="2018-03" db="EMBL/GenBank/DDBJ databases">
        <title>Bioinformatic expansion and discovery of thiopeptide antibiotics.</title>
        <authorList>
            <person name="Schwalen C.J."/>
            <person name="Hudson G.A."/>
            <person name="Mitchell D.A."/>
        </authorList>
    </citation>
    <scope>NUCLEOTIDE SEQUENCE [LARGE SCALE GENOMIC DNA]</scope>
    <source>
        <strain evidence="4 5">ATCC 21389</strain>
    </source>
</reference>
<evidence type="ECO:0000313" key="4">
    <source>
        <dbReference type="EMBL" id="PYC77995.1"/>
    </source>
</evidence>
<dbReference type="EMBL" id="PYBW01000053">
    <property type="protein sequence ID" value="PYC77995.1"/>
    <property type="molecule type" value="Genomic_DNA"/>
</dbReference>
<sequence length="97" mass="10784">MTVVTASQAQQWLIEKIAHRVGVPESEIAPEQYFDELDLDSTEALILAGELENWLGFELGSTTLWYHPTIKDLAEFLAQESTVQQQAQVEGQHAATA</sequence>
<dbReference type="SMART" id="SM01294">
    <property type="entry name" value="PKS_PP_betabranch"/>
    <property type="match status" value="1"/>
</dbReference>
<keyword evidence="5" id="KW-1185">Reference proteome</keyword>
<evidence type="ECO:0000313" key="5">
    <source>
        <dbReference type="Proteomes" id="UP000248039"/>
    </source>
</evidence>
<dbReference type="RefSeq" id="WP_110670456.1">
    <property type="nucleotide sequence ID" value="NZ_PYBW01000053.1"/>
</dbReference>
<dbReference type="Proteomes" id="UP000248039">
    <property type="component" value="Unassembled WGS sequence"/>
</dbReference>
<dbReference type="SMART" id="SM00823">
    <property type="entry name" value="PKS_PP"/>
    <property type="match status" value="1"/>
</dbReference>
<gene>
    <name evidence="4" type="ORF">C7C46_16770</name>
</gene>
<evidence type="ECO:0000259" key="3">
    <source>
        <dbReference type="PROSITE" id="PS50075"/>
    </source>
</evidence>
<comment type="caution">
    <text evidence="4">The sequence shown here is derived from an EMBL/GenBank/DDBJ whole genome shotgun (WGS) entry which is preliminary data.</text>
</comment>
<dbReference type="OrthoDB" id="9023404at2"/>
<protein>
    <submittedName>
        <fullName evidence="4">Polyketide synthase</fullName>
    </submittedName>
</protein>
<dbReference type="Gene3D" id="1.10.1200.10">
    <property type="entry name" value="ACP-like"/>
    <property type="match status" value="1"/>
</dbReference>
<organism evidence="4 5">
    <name type="scientific">Streptomyces tateyamensis</name>
    <dbReference type="NCBI Taxonomy" id="565073"/>
    <lineage>
        <taxon>Bacteria</taxon>
        <taxon>Bacillati</taxon>
        <taxon>Actinomycetota</taxon>
        <taxon>Actinomycetes</taxon>
        <taxon>Kitasatosporales</taxon>
        <taxon>Streptomycetaceae</taxon>
        <taxon>Streptomyces</taxon>
    </lineage>
</organism>
<name>A0A2V4NPZ7_9ACTN</name>
<dbReference type="InterPro" id="IPR009081">
    <property type="entry name" value="PP-bd_ACP"/>
</dbReference>
<dbReference type="PROSITE" id="PS50075">
    <property type="entry name" value="CARRIER"/>
    <property type="match status" value="1"/>
</dbReference>